<proteinExistence type="predicted"/>
<dbReference type="AlphaFoldDB" id="A0A2A6B6I4"/>
<feature type="domain" description="DUF7622" evidence="1">
    <location>
        <begin position="590"/>
        <end position="655"/>
    </location>
</feature>
<accession>A0A8R1YLZ7</accession>
<reference evidence="3" key="1">
    <citation type="journal article" date="2008" name="Nat. Genet.">
        <title>The Pristionchus pacificus genome provides a unique perspective on nematode lifestyle and parasitism.</title>
        <authorList>
            <person name="Dieterich C."/>
            <person name="Clifton S.W."/>
            <person name="Schuster L.N."/>
            <person name="Chinwalla A."/>
            <person name="Delehaunty K."/>
            <person name="Dinkelacker I."/>
            <person name="Fulton L."/>
            <person name="Fulton R."/>
            <person name="Godfrey J."/>
            <person name="Minx P."/>
            <person name="Mitreva M."/>
            <person name="Roeseler W."/>
            <person name="Tian H."/>
            <person name="Witte H."/>
            <person name="Yang S.P."/>
            <person name="Wilson R.K."/>
            <person name="Sommer R.J."/>
        </authorList>
    </citation>
    <scope>NUCLEOTIDE SEQUENCE [LARGE SCALE GENOMIC DNA]</scope>
    <source>
        <strain evidence="3">PS312</strain>
    </source>
</reference>
<dbReference type="EnsemblMetazoa" id="PPA35261.1">
    <property type="protein sequence ID" value="PPA35261.1"/>
    <property type="gene ID" value="WBGene00273630"/>
</dbReference>
<dbReference type="Proteomes" id="UP000005239">
    <property type="component" value="Unassembled WGS sequence"/>
</dbReference>
<evidence type="ECO:0000313" key="3">
    <source>
        <dbReference type="Proteomes" id="UP000005239"/>
    </source>
</evidence>
<gene>
    <name evidence="2" type="primary">WBGene00273630</name>
</gene>
<dbReference type="PANTHER" id="PTHR37433:SF5">
    <property type="entry name" value="DUF753 DOMAIN-CONTAINING PROTEIN-RELATED"/>
    <property type="match status" value="1"/>
</dbReference>
<name>A0A2A6B6I4_PRIPA</name>
<organism evidence="2 3">
    <name type="scientific">Pristionchus pacificus</name>
    <name type="common">Parasitic nematode worm</name>
    <dbReference type="NCBI Taxonomy" id="54126"/>
    <lineage>
        <taxon>Eukaryota</taxon>
        <taxon>Metazoa</taxon>
        <taxon>Ecdysozoa</taxon>
        <taxon>Nematoda</taxon>
        <taxon>Chromadorea</taxon>
        <taxon>Rhabditida</taxon>
        <taxon>Rhabditina</taxon>
        <taxon>Diplogasteromorpha</taxon>
        <taxon>Diplogasteroidea</taxon>
        <taxon>Neodiplogasteridae</taxon>
        <taxon>Pristionchus</taxon>
    </lineage>
</organism>
<reference evidence="2" key="2">
    <citation type="submission" date="2022-06" db="UniProtKB">
        <authorList>
            <consortium name="EnsemblMetazoa"/>
        </authorList>
    </citation>
    <scope>IDENTIFICATION</scope>
    <source>
        <strain evidence="2">PS312</strain>
    </source>
</reference>
<dbReference type="InterPro" id="IPR056039">
    <property type="entry name" value="DUF7622"/>
</dbReference>
<keyword evidence="3" id="KW-1185">Reference proteome</keyword>
<accession>A0A2A6B6I4</accession>
<dbReference type="PANTHER" id="PTHR37433">
    <property type="entry name" value="PROTEIN CBG25136-RELATED"/>
    <property type="match status" value="1"/>
</dbReference>
<protein>
    <recommendedName>
        <fullName evidence="1">DUF7622 domain-containing protein</fullName>
    </recommendedName>
</protein>
<evidence type="ECO:0000259" key="1">
    <source>
        <dbReference type="Pfam" id="PF24602"/>
    </source>
</evidence>
<sequence>MNAWPFLVKMLANFAVFVFILFFFIALAIALTCVQRTDKREARAKEAALQASRPASIRRSRSLESKCHCPPPHTVCCNNTTIPAKTLHEWKLELDRIVKHTSTIKEEIEMVQIPARFHNVDAAGHSALKCYFNQEVAGEPDANFQCEGDQCGAFGNAAGAWRQARSSLVDIAVLFVTERKLELDNLTILFMTPHQCTGWHCDLVKPFDSDTIGYSCTNFSVKFAAFRTYFPNTVFLFGMVPYFWKPKANLKVFEEIISQNCEQRFNNSLAAFPITSRPLVKCLLFIQPSGNTTLERVCMGHFCYLLEIIGWRSIPTQYDRGCWRVDDRNATRKVSIINKNAGFGIAQSLPFCYFLLSLFLLINNRGFGVTVLLVCLAFIGPSRGIKCHYSEEIGDETTMQCIGDRCAAFGVDEGVMRQFCLVNIAAYDGVADGCYRGYYDYHHCLCSSDLCNTNEMLVSTPLIYINSTLRCFVGMGKDECYGQKYCDFTKPHDDVMDYWCKNFTVLSTKFTNYFPNVVFLITNSLSYKSWDLKDTTSPVEIFDQDFSCSGENCEQRFNKTIANFPTASKPLIKCHLIAHPIKVFVWESSAAIERTCVGHFCYLQEIRGYDDIPTQVITGCLRVDDRNASRKVIPTTLVSGFETLYICNKDFCNWNKTTAGKGGLEVVNTASSRQTFPCILDPMVALRNTWMDTYAARLFCKQLKLTTDFCNTESILSTPLKNSTLRTQKPQPSARACSHISHDFYSKEIAYSCSAFDVTYISEFDLFPNVVVKNVYGSQYYLWNKSDNVSMIEPLSSDMSCSGADCERLFNQSLANFRLSLRPLVKCFLRWEIGSIKRLCLGHYWQ</sequence>
<dbReference type="Pfam" id="PF24602">
    <property type="entry name" value="DUF7622"/>
    <property type="match status" value="1"/>
</dbReference>
<evidence type="ECO:0000313" key="2">
    <source>
        <dbReference type="EnsemblMetazoa" id="PPA35261.1"/>
    </source>
</evidence>